<dbReference type="PANTHER" id="PTHR46376">
    <property type="entry name" value="LEUCINE-ZIPPER-LIKE TRANSCRIPTIONAL REGULATOR 1"/>
    <property type="match status" value="1"/>
</dbReference>
<organism evidence="6">
    <name type="scientific">Chromera velia CCMP2878</name>
    <dbReference type="NCBI Taxonomy" id="1169474"/>
    <lineage>
        <taxon>Eukaryota</taxon>
        <taxon>Sar</taxon>
        <taxon>Alveolata</taxon>
        <taxon>Colpodellida</taxon>
        <taxon>Chromeraceae</taxon>
        <taxon>Chromera</taxon>
    </lineage>
</organism>
<evidence type="ECO:0000256" key="3">
    <source>
        <dbReference type="ARBA" id="ARBA00022737"/>
    </source>
</evidence>
<dbReference type="GO" id="GO:0005794">
    <property type="term" value="C:Golgi apparatus"/>
    <property type="evidence" value="ECO:0007669"/>
    <property type="project" value="TreeGrafter"/>
</dbReference>
<evidence type="ECO:0000256" key="1">
    <source>
        <dbReference type="ARBA" id="ARBA00010846"/>
    </source>
</evidence>
<dbReference type="InterPro" id="IPR011333">
    <property type="entry name" value="SKP1/BTB/POZ_sf"/>
</dbReference>
<feature type="region of interest" description="Disordered" evidence="4">
    <location>
        <begin position="353"/>
        <end position="393"/>
    </location>
</feature>
<comment type="similarity">
    <text evidence="1">Belongs to the Tdpoz family.</text>
</comment>
<dbReference type="InterPro" id="IPR006652">
    <property type="entry name" value="Kelch_1"/>
</dbReference>
<dbReference type="Gene3D" id="2.120.10.80">
    <property type="entry name" value="Kelch-type beta propeller"/>
    <property type="match status" value="2"/>
</dbReference>
<dbReference type="PhylomeDB" id="A0A0G4HCC5"/>
<sequence length="618" mass="68804">MAGNSQDALPLRVWRDVVATGSPPCRRSLHVAVTLREHMYVFGGYDGGSRVNDFFRYDFKARKWENLTPTNTHDYPNARDRHVAVAHERRNCIYLFGGYDGNSRVSDFWQYDAEKNEWSILWRDPSEGVGPSARHSHSGIVFEDSVYIFAGYDGNYRNDLWQYDLDTKRWSQQDFSHLTQRDMTQSLPRARYRTSASCWRDRMLVFGGHDGQRHLDDFWEFNLSSRVWTQIVYDSSGGSPPMARDSHAAVVLGDSLYLFGGSTGIARNDLFHFLIKPPPANNPEEPVTGDWTKVKIGAIHSTAHVGAGAGTPLRDGRGSGPASDAGSLGTDRPSTAPAPADRLALLQQAYSNEGMSDTHRLPTDRPAGSGWIGLTSGGGGNSARSGESAAQGATGSGSFQVAARFCHTGVVWRTSLFVFGGYDGQTRLNDFKQVRLEEETLVEIPPSTILGDLKEFLDSGDFADVEFVVDGEVIRAHKMVCARCSYFRTLFLGGFAESTKKRVEIQLCSKEVFKSLLQYLYTDNLEIPLDQAMDVFVAADQFGIDRLKVLCESRILKSIDVENAASILQAADQHNAVGLRSRCLDFLLRNFDQVSRTESFEQMAKANVNLVIEVLRKR</sequence>
<dbReference type="InterPro" id="IPR051568">
    <property type="entry name" value="LZTR1/Attractin"/>
</dbReference>
<gene>
    <name evidence="6" type="ORF">Cvel_26160</name>
</gene>
<protein>
    <recommendedName>
        <fullName evidence="5">BTB domain-containing protein</fullName>
    </recommendedName>
</protein>
<reference evidence="6" key="1">
    <citation type="submission" date="2014-11" db="EMBL/GenBank/DDBJ databases">
        <authorList>
            <person name="Otto D Thomas"/>
            <person name="Naeem Raeece"/>
        </authorList>
    </citation>
    <scope>NUCLEOTIDE SEQUENCE</scope>
</reference>
<accession>A0A0G4HCC5</accession>
<dbReference type="CDD" id="cd14733">
    <property type="entry name" value="BACK"/>
    <property type="match status" value="1"/>
</dbReference>
<dbReference type="SMART" id="SM00612">
    <property type="entry name" value="Kelch"/>
    <property type="match status" value="4"/>
</dbReference>
<dbReference type="EMBL" id="CDMZ01002280">
    <property type="protein sequence ID" value="CEM41660.1"/>
    <property type="molecule type" value="Genomic_DNA"/>
</dbReference>
<keyword evidence="3" id="KW-0677">Repeat</keyword>
<dbReference type="Pfam" id="PF00651">
    <property type="entry name" value="BTB"/>
    <property type="match status" value="1"/>
</dbReference>
<dbReference type="PANTHER" id="PTHR46376:SF1">
    <property type="entry name" value="LEUCINE-ZIPPER-LIKE TRANSCRIPTIONAL REGULATOR 1"/>
    <property type="match status" value="1"/>
</dbReference>
<dbReference type="InterPro" id="IPR015915">
    <property type="entry name" value="Kelch-typ_b-propeller"/>
</dbReference>
<dbReference type="InterPro" id="IPR056423">
    <property type="entry name" value="BACK_BPM_SPOP"/>
</dbReference>
<dbReference type="SUPFAM" id="SSF117281">
    <property type="entry name" value="Kelch motif"/>
    <property type="match status" value="3"/>
</dbReference>
<feature type="region of interest" description="Disordered" evidence="4">
    <location>
        <begin position="305"/>
        <end position="338"/>
    </location>
</feature>
<dbReference type="Gene3D" id="3.30.710.10">
    <property type="entry name" value="Potassium Channel Kv1.1, Chain A"/>
    <property type="match status" value="1"/>
</dbReference>
<dbReference type="Pfam" id="PF24570">
    <property type="entry name" value="BACK_BPM_SPOP"/>
    <property type="match status" value="1"/>
</dbReference>
<proteinExistence type="inferred from homology"/>
<name>A0A0G4HCC5_9ALVE</name>
<feature type="domain" description="BTB" evidence="5">
    <location>
        <begin position="463"/>
        <end position="529"/>
    </location>
</feature>
<dbReference type="PROSITE" id="PS50097">
    <property type="entry name" value="BTB"/>
    <property type="match status" value="1"/>
</dbReference>
<evidence type="ECO:0000256" key="4">
    <source>
        <dbReference type="SAM" id="MobiDB-lite"/>
    </source>
</evidence>
<dbReference type="InterPro" id="IPR000210">
    <property type="entry name" value="BTB/POZ_dom"/>
</dbReference>
<dbReference type="Pfam" id="PF24681">
    <property type="entry name" value="Kelch_KLHDC2_KLHL20_DRC7"/>
    <property type="match status" value="2"/>
</dbReference>
<evidence type="ECO:0000313" key="6">
    <source>
        <dbReference type="EMBL" id="CEM41660.1"/>
    </source>
</evidence>
<keyword evidence="2" id="KW-0880">Kelch repeat</keyword>
<evidence type="ECO:0000256" key="2">
    <source>
        <dbReference type="ARBA" id="ARBA00022441"/>
    </source>
</evidence>
<dbReference type="VEuPathDB" id="CryptoDB:Cvel_26160"/>
<dbReference type="AlphaFoldDB" id="A0A0G4HCC5"/>
<evidence type="ECO:0000259" key="5">
    <source>
        <dbReference type="PROSITE" id="PS50097"/>
    </source>
</evidence>
<dbReference type="SMART" id="SM00225">
    <property type="entry name" value="BTB"/>
    <property type="match status" value="1"/>
</dbReference>
<dbReference type="SUPFAM" id="SSF54695">
    <property type="entry name" value="POZ domain"/>
    <property type="match status" value="1"/>
</dbReference>
<dbReference type="Gene3D" id="1.25.40.420">
    <property type="match status" value="1"/>
</dbReference>